<dbReference type="InterPro" id="IPR003691">
    <property type="entry name" value="FluC"/>
</dbReference>
<organism evidence="14">
    <name type="scientific">Herbiconiux sp. A18JL235</name>
    <dbReference type="NCBI Taxonomy" id="3152363"/>
    <lineage>
        <taxon>Bacteria</taxon>
        <taxon>Bacillati</taxon>
        <taxon>Actinomycetota</taxon>
        <taxon>Actinomycetes</taxon>
        <taxon>Micrococcales</taxon>
        <taxon>Microbacteriaceae</taxon>
        <taxon>Herbiconiux</taxon>
    </lineage>
</organism>
<comment type="similarity">
    <text evidence="10 13">Belongs to the fluoride channel Fluc/FEX (TC 1.A.43) family.</text>
</comment>
<comment type="subcellular location">
    <subcellularLocation>
        <location evidence="1 13">Cell membrane</location>
        <topology evidence="1 13">Multi-pass membrane protein</topology>
    </subcellularLocation>
</comment>
<evidence type="ECO:0000256" key="8">
    <source>
        <dbReference type="ARBA" id="ARBA00023136"/>
    </source>
</evidence>
<evidence type="ECO:0000256" key="12">
    <source>
        <dbReference type="ARBA" id="ARBA00049940"/>
    </source>
</evidence>
<evidence type="ECO:0000256" key="10">
    <source>
        <dbReference type="ARBA" id="ARBA00035120"/>
    </source>
</evidence>
<keyword evidence="13" id="KW-0915">Sodium</keyword>
<evidence type="ECO:0000313" key="14">
    <source>
        <dbReference type="EMBL" id="XDI07473.1"/>
    </source>
</evidence>
<proteinExistence type="inferred from homology"/>
<keyword evidence="6 13" id="KW-1133">Transmembrane helix</keyword>
<keyword evidence="4 13" id="KW-0812">Transmembrane</keyword>
<dbReference type="RefSeq" id="WP_368499839.1">
    <property type="nucleotide sequence ID" value="NZ_CP162511.1"/>
</dbReference>
<comment type="activity regulation">
    <text evidence="13">Na(+) is not transported, but it plays an essential structural role and its presence is essential for fluoride channel function.</text>
</comment>
<keyword evidence="3 13" id="KW-1003">Cell membrane</keyword>
<keyword evidence="2 13" id="KW-0813">Transport</keyword>
<dbReference type="EMBL" id="CP162511">
    <property type="protein sequence ID" value="XDI07473.1"/>
    <property type="molecule type" value="Genomic_DNA"/>
</dbReference>
<dbReference type="GO" id="GO:0005886">
    <property type="term" value="C:plasma membrane"/>
    <property type="evidence" value="ECO:0007669"/>
    <property type="project" value="UniProtKB-SubCell"/>
</dbReference>
<dbReference type="Pfam" id="PF02537">
    <property type="entry name" value="CRCB"/>
    <property type="match status" value="1"/>
</dbReference>
<evidence type="ECO:0000256" key="7">
    <source>
        <dbReference type="ARBA" id="ARBA00023065"/>
    </source>
</evidence>
<evidence type="ECO:0000256" key="9">
    <source>
        <dbReference type="ARBA" id="ARBA00023303"/>
    </source>
</evidence>
<sequence length="126" mass="13048">MTPLLMLALSAAGGLGAVVRFVLDGVIKRLVPSTFPVGVMVINVTGSFLLGLLTGFVLSGTVSHELLLVLGTGFLGGYTTFSTASFETVRLLQTRRYGAALVNGLGMLVLAVAVAYLGLYLGTLAR</sequence>
<evidence type="ECO:0000256" key="11">
    <source>
        <dbReference type="ARBA" id="ARBA00035585"/>
    </source>
</evidence>
<dbReference type="HAMAP" id="MF_00454">
    <property type="entry name" value="FluC"/>
    <property type="match status" value="1"/>
</dbReference>
<protein>
    <recommendedName>
        <fullName evidence="13">Fluoride-specific ion channel FluC</fullName>
    </recommendedName>
</protein>
<keyword evidence="7 13" id="KW-0406">Ion transport</keyword>
<dbReference type="GO" id="GO:0046872">
    <property type="term" value="F:metal ion binding"/>
    <property type="evidence" value="ECO:0007669"/>
    <property type="project" value="UniProtKB-KW"/>
</dbReference>
<gene>
    <name evidence="13 14" type="primary">crcB</name>
    <name evidence="13" type="synonym">fluC</name>
    <name evidence="14" type="ORF">ABFY20_00445</name>
</gene>
<keyword evidence="5 13" id="KW-0479">Metal-binding</keyword>
<keyword evidence="8 13" id="KW-0472">Membrane</keyword>
<feature type="transmembrane region" description="Helical" evidence="13">
    <location>
        <begin position="66"/>
        <end position="86"/>
    </location>
</feature>
<reference evidence="14" key="1">
    <citation type="submission" date="2024-05" db="EMBL/GenBank/DDBJ databases">
        <title>Herbiconiux sp. A18JL235.</title>
        <authorList>
            <person name="Zhang G."/>
        </authorList>
    </citation>
    <scope>NUCLEOTIDE SEQUENCE</scope>
    <source>
        <strain evidence="14">A18JL235</strain>
    </source>
</reference>
<dbReference type="NCBIfam" id="TIGR00494">
    <property type="entry name" value="crcB"/>
    <property type="match status" value="1"/>
</dbReference>
<evidence type="ECO:0000256" key="13">
    <source>
        <dbReference type="HAMAP-Rule" id="MF_00454"/>
    </source>
</evidence>
<dbReference type="PANTHER" id="PTHR28259:SF16">
    <property type="entry name" value="FLUORIDE-SPECIFIC ION CHANNEL FLUC 2"/>
    <property type="match status" value="1"/>
</dbReference>
<dbReference type="PANTHER" id="PTHR28259">
    <property type="entry name" value="FLUORIDE EXPORT PROTEIN 1-RELATED"/>
    <property type="match status" value="1"/>
</dbReference>
<evidence type="ECO:0000256" key="6">
    <source>
        <dbReference type="ARBA" id="ARBA00022989"/>
    </source>
</evidence>
<dbReference type="GO" id="GO:0140114">
    <property type="term" value="P:cellular detoxification of fluoride"/>
    <property type="evidence" value="ECO:0007669"/>
    <property type="project" value="UniProtKB-UniRule"/>
</dbReference>
<name>A0AB39BMR3_9MICO</name>
<feature type="binding site" evidence="13">
    <location>
        <position position="76"/>
    </location>
    <ligand>
        <name>Na(+)</name>
        <dbReference type="ChEBI" id="CHEBI:29101"/>
        <note>structural</note>
    </ligand>
</feature>
<evidence type="ECO:0000256" key="4">
    <source>
        <dbReference type="ARBA" id="ARBA00022692"/>
    </source>
</evidence>
<dbReference type="AlphaFoldDB" id="A0AB39BMR3"/>
<keyword evidence="9 13" id="KW-0407">Ion channel</keyword>
<evidence type="ECO:0000256" key="1">
    <source>
        <dbReference type="ARBA" id="ARBA00004651"/>
    </source>
</evidence>
<feature type="transmembrane region" description="Helical" evidence="13">
    <location>
        <begin position="36"/>
        <end position="59"/>
    </location>
</feature>
<evidence type="ECO:0000256" key="3">
    <source>
        <dbReference type="ARBA" id="ARBA00022475"/>
    </source>
</evidence>
<comment type="catalytic activity">
    <reaction evidence="11">
        <text>fluoride(in) = fluoride(out)</text>
        <dbReference type="Rhea" id="RHEA:76159"/>
        <dbReference type="ChEBI" id="CHEBI:17051"/>
    </reaction>
    <physiologicalReaction direction="left-to-right" evidence="11">
        <dbReference type="Rhea" id="RHEA:76160"/>
    </physiologicalReaction>
</comment>
<evidence type="ECO:0000256" key="5">
    <source>
        <dbReference type="ARBA" id="ARBA00022723"/>
    </source>
</evidence>
<evidence type="ECO:0000256" key="2">
    <source>
        <dbReference type="ARBA" id="ARBA00022448"/>
    </source>
</evidence>
<comment type="function">
    <text evidence="12 13">Fluoride-specific ion channel. Important for reducing fluoride concentration in the cell, thus reducing its toxicity.</text>
</comment>
<feature type="transmembrane region" description="Helical" evidence="13">
    <location>
        <begin position="98"/>
        <end position="121"/>
    </location>
</feature>
<feature type="binding site" evidence="13">
    <location>
        <position position="79"/>
    </location>
    <ligand>
        <name>Na(+)</name>
        <dbReference type="ChEBI" id="CHEBI:29101"/>
        <note>structural</note>
    </ligand>
</feature>
<dbReference type="GO" id="GO:0062054">
    <property type="term" value="F:fluoride channel activity"/>
    <property type="evidence" value="ECO:0007669"/>
    <property type="project" value="UniProtKB-UniRule"/>
</dbReference>
<accession>A0AB39BMR3</accession>